<dbReference type="OrthoDB" id="4461339at2"/>
<name>A0A101PF97_9ACTN</name>
<feature type="chain" id="PRO_5007102625" evidence="2">
    <location>
        <begin position="42"/>
        <end position="285"/>
    </location>
</feature>
<dbReference type="EMBL" id="LMWN01000001">
    <property type="protein sequence ID" value="KUN10420.1"/>
    <property type="molecule type" value="Genomic_DNA"/>
</dbReference>
<evidence type="ECO:0000313" key="4">
    <source>
        <dbReference type="Proteomes" id="UP000053127"/>
    </source>
</evidence>
<protein>
    <submittedName>
        <fullName evidence="3">Uncharacterized protein</fullName>
    </submittedName>
</protein>
<keyword evidence="2" id="KW-0732">Signal</keyword>
<dbReference type="Proteomes" id="UP000053127">
    <property type="component" value="Unassembled WGS sequence"/>
</dbReference>
<accession>A0A101PF97</accession>
<evidence type="ECO:0000256" key="1">
    <source>
        <dbReference type="SAM" id="MobiDB-lite"/>
    </source>
</evidence>
<keyword evidence="4" id="KW-1185">Reference proteome</keyword>
<feature type="region of interest" description="Disordered" evidence="1">
    <location>
        <begin position="35"/>
        <end position="80"/>
    </location>
</feature>
<comment type="caution">
    <text evidence="3">The sequence shown here is derived from an EMBL/GenBank/DDBJ whole genome shotgun (WGS) entry which is preliminary data.</text>
</comment>
<organism evidence="3 4">
    <name type="scientific">Streptomyces yokosukanensis</name>
    <dbReference type="NCBI Taxonomy" id="67386"/>
    <lineage>
        <taxon>Bacteria</taxon>
        <taxon>Bacillati</taxon>
        <taxon>Actinomycetota</taxon>
        <taxon>Actinomycetes</taxon>
        <taxon>Kitasatosporales</taxon>
        <taxon>Streptomycetaceae</taxon>
        <taxon>Streptomyces</taxon>
    </lineage>
</organism>
<proteinExistence type="predicted"/>
<dbReference type="AlphaFoldDB" id="A0A101PF97"/>
<gene>
    <name evidence="3" type="ORF">AQI95_01470</name>
</gene>
<evidence type="ECO:0000256" key="2">
    <source>
        <dbReference type="SAM" id="SignalP"/>
    </source>
</evidence>
<sequence>MTKSAAPRLGSTPVRRVAGLAGTAAALAVTAALCGPGTASATPGAPSPSATAPSSLPSSSPSSATASPSTTDFGDCPALPDGVDPTRWRCEVHTAAPRLTVGKVAVNLAPITMTHAEGPLPDRSNGQVWGAMHSSPTAVPGGLTGTPAGDRTAVLGLAIQPEYGGRSDFYTGQFSLRFRLVGPLVPHGCAIGAGDPLDFQLKRSGPSKWVSQDPPVIEFSAYDDTFTAPATEHCGPLAGPLDRRLGLPSATGNLLSYDASYTFKTYDQLPAKDAKAQREGGNLSH</sequence>
<feature type="signal peptide" evidence="2">
    <location>
        <begin position="1"/>
        <end position="41"/>
    </location>
</feature>
<evidence type="ECO:0000313" key="3">
    <source>
        <dbReference type="EMBL" id="KUN10420.1"/>
    </source>
</evidence>
<feature type="compositionally biased region" description="Low complexity" evidence="1">
    <location>
        <begin position="35"/>
        <end position="71"/>
    </location>
</feature>
<reference evidence="3 4" key="1">
    <citation type="submission" date="2015-10" db="EMBL/GenBank/DDBJ databases">
        <title>Draft genome sequence of Streptomyces yokosukanensis DSM 40224, type strain for the species Streptomyces yokosukanensis.</title>
        <authorList>
            <person name="Ruckert C."/>
            <person name="Winkler A."/>
            <person name="Kalinowski J."/>
            <person name="Kampfer P."/>
            <person name="Glaeser S."/>
        </authorList>
    </citation>
    <scope>NUCLEOTIDE SEQUENCE [LARGE SCALE GENOMIC DNA]</scope>
    <source>
        <strain evidence="3 4">DSM 40224</strain>
    </source>
</reference>